<evidence type="ECO:0000256" key="2">
    <source>
        <dbReference type="ARBA" id="ARBA00017846"/>
    </source>
</evidence>
<evidence type="ECO:0000313" key="17">
    <source>
        <dbReference type="EMBL" id="HEF65580.1"/>
    </source>
</evidence>
<keyword evidence="5 15" id="KW-0378">Hydrolase</keyword>
<dbReference type="PROSITE" id="PS51192">
    <property type="entry name" value="HELICASE_ATP_BIND_1"/>
    <property type="match status" value="1"/>
</dbReference>
<comment type="catalytic activity">
    <reaction evidence="14 15">
        <text>ATP + H2O = ADP + phosphate + H(+)</text>
        <dbReference type="Rhea" id="RHEA:13065"/>
        <dbReference type="ChEBI" id="CHEBI:15377"/>
        <dbReference type="ChEBI" id="CHEBI:15378"/>
        <dbReference type="ChEBI" id="CHEBI:30616"/>
        <dbReference type="ChEBI" id="CHEBI:43474"/>
        <dbReference type="ChEBI" id="CHEBI:456216"/>
        <dbReference type="EC" id="5.6.2.4"/>
    </reaction>
</comment>
<evidence type="ECO:0000256" key="12">
    <source>
        <dbReference type="ARBA" id="ARBA00034617"/>
    </source>
</evidence>
<gene>
    <name evidence="17" type="primary">recG</name>
    <name evidence="17" type="ORF">ENP47_08295</name>
</gene>
<evidence type="ECO:0000256" key="4">
    <source>
        <dbReference type="ARBA" id="ARBA00022763"/>
    </source>
</evidence>
<dbReference type="InterPro" id="IPR027417">
    <property type="entry name" value="P-loop_NTPase"/>
</dbReference>
<feature type="compositionally biased region" description="Basic and acidic residues" evidence="16">
    <location>
        <begin position="93"/>
        <end position="110"/>
    </location>
</feature>
<dbReference type="CDD" id="cd17992">
    <property type="entry name" value="DEXHc_RecG"/>
    <property type="match status" value="1"/>
</dbReference>
<evidence type="ECO:0000256" key="13">
    <source>
        <dbReference type="ARBA" id="ARBA00034808"/>
    </source>
</evidence>
<evidence type="ECO:0000256" key="8">
    <source>
        <dbReference type="ARBA" id="ARBA00023125"/>
    </source>
</evidence>
<name>A0A7C1K3M2_THERO</name>
<dbReference type="EMBL" id="DSJL01000011">
    <property type="protein sequence ID" value="HEF65580.1"/>
    <property type="molecule type" value="Genomic_DNA"/>
</dbReference>
<dbReference type="Pfam" id="PF17191">
    <property type="entry name" value="RecG_wedge"/>
    <property type="match status" value="1"/>
</dbReference>
<accession>A0A7C1K3M2</accession>
<dbReference type="NCBIfam" id="NF008168">
    <property type="entry name" value="PRK10917.2-2"/>
    <property type="match status" value="1"/>
</dbReference>
<keyword evidence="8" id="KW-0238">DNA-binding</keyword>
<evidence type="ECO:0000256" key="9">
    <source>
        <dbReference type="ARBA" id="ARBA00023172"/>
    </source>
</evidence>
<dbReference type="InterPro" id="IPR011545">
    <property type="entry name" value="DEAD/DEAH_box_helicase_dom"/>
</dbReference>
<dbReference type="Pfam" id="PF00270">
    <property type="entry name" value="DEAD"/>
    <property type="match status" value="1"/>
</dbReference>
<dbReference type="InterPro" id="IPR047112">
    <property type="entry name" value="RecG/Mfd"/>
</dbReference>
<evidence type="ECO:0000256" key="10">
    <source>
        <dbReference type="ARBA" id="ARBA00023204"/>
    </source>
</evidence>
<evidence type="ECO:0000256" key="16">
    <source>
        <dbReference type="SAM" id="MobiDB-lite"/>
    </source>
</evidence>
<evidence type="ECO:0000256" key="11">
    <source>
        <dbReference type="ARBA" id="ARBA00023235"/>
    </source>
</evidence>
<keyword evidence="11" id="KW-0413">Isomerase</keyword>
<keyword evidence="7 15" id="KW-0067">ATP-binding</keyword>
<dbReference type="PANTHER" id="PTHR47964">
    <property type="entry name" value="ATP-DEPENDENT DNA HELICASE HOMOLOG RECG, CHLOROPLASTIC"/>
    <property type="match status" value="1"/>
</dbReference>
<dbReference type="NCBIfam" id="NF008165">
    <property type="entry name" value="PRK10917.1-3"/>
    <property type="match status" value="1"/>
</dbReference>
<keyword evidence="3 15" id="KW-0547">Nucleotide-binding</keyword>
<dbReference type="InterPro" id="IPR004609">
    <property type="entry name" value="ATP-dep_DNA_helicase_RecG"/>
</dbReference>
<dbReference type="SMART" id="SM00487">
    <property type="entry name" value="DEXDc"/>
    <property type="match status" value="1"/>
</dbReference>
<proteinExistence type="inferred from homology"/>
<dbReference type="Gene3D" id="3.40.50.300">
    <property type="entry name" value="P-loop containing nucleotide triphosphate hydrolases"/>
    <property type="match status" value="2"/>
</dbReference>
<dbReference type="Pfam" id="PF00271">
    <property type="entry name" value="Helicase_C"/>
    <property type="match status" value="1"/>
</dbReference>
<dbReference type="Pfam" id="PF19833">
    <property type="entry name" value="RecG_dom3_C"/>
    <property type="match status" value="1"/>
</dbReference>
<dbReference type="GO" id="GO:0006310">
    <property type="term" value="P:DNA recombination"/>
    <property type="evidence" value="ECO:0007669"/>
    <property type="project" value="UniProtKB-UniRule"/>
</dbReference>
<dbReference type="InterPro" id="IPR012340">
    <property type="entry name" value="NA-bd_OB-fold"/>
</dbReference>
<dbReference type="AlphaFoldDB" id="A0A7C1K3M2"/>
<dbReference type="GO" id="GO:0043138">
    <property type="term" value="F:3'-5' DNA helicase activity"/>
    <property type="evidence" value="ECO:0007669"/>
    <property type="project" value="UniProtKB-EC"/>
</dbReference>
<dbReference type="CDD" id="cd18811">
    <property type="entry name" value="SF2_C_RecG"/>
    <property type="match status" value="1"/>
</dbReference>
<dbReference type="InterPro" id="IPR001650">
    <property type="entry name" value="Helicase_C-like"/>
</dbReference>
<dbReference type="CDD" id="cd04488">
    <property type="entry name" value="RecG_wedge_OBF"/>
    <property type="match status" value="1"/>
</dbReference>
<evidence type="ECO:0000256" key="1">
    <source>
        <dbReference type="ARBA" id="ARBA00007504"/>
    </source>
</evidence>
<comment type="caution">
    <text evidence="17">The sequence shown here is derived from an EMBL/GenBank/DDBJ whole genome shotgun (WGS) entry which is preliminary data.</text>
</comment>
<keyword evidence="6 15" id="KW-0347">Helicase</keyword>
<organism evidence="17">
    <name type="scientific">Thermomicrobium roseum</name>
    <dbReference type="NCBI Taxonomy" id="500"/>
    <lineage>
        <taxon>Bacteria</taxon>
        <taxon>Pseudomonadati</taxon>
        <taxon>Thermomicrobiota</taxon>
        <taxon>Thermomicrobia</taxon>
        <taxon>Thermomicrobiales</taxon>
        <taxon>Thermomicrobiaceae</taxon>
        <taxon>Thermomicrobium</taxon>
    </lineage>
</organism>
<dbReference type="InterPro" id="IPR014001">
    <property type="entry name" value="Helicase_ATP-bd"/>
</dbReference>
<dbReference type="Gene3D" id="1.10.150.20">
    <property type="entry name" value="5' to 3' exonuclease, C-terminal subdomain"/>
    <property type="match status" value="1"/>
</dbReference>
<comment type="catalytic activity">
    <reaction evidence="12 15">
        <text>Couples ATP hydrolysis with the unwinding of duplex DNA by translocating in the 3'-5' direction.</text>
        <dbReference type="EC" id="5.6.2.4"/>
    </reaction>
</comment>
<evidence type="ECO:0000256" key="3">
    <source>
        <dbReference type="ARBA" id="ARBA00022741"/>
    </source>
</evidence>
<comment type="function">
    <text evidence="15">Plays a critical role in recombination and DNA repair. Helps process Holliday junction intermediates to mature products by catalyzing branch migration. Has replication fork regression activity, unwinds stalled or blocked replication forks to make a HJ that can be resolved. Has a DNA unwinding activity characteristic of a DNA helicase with 3'-5' polarity.</text>
</comment>
<keyword evidence="9 15" id="KW-0233">DNA recombination</keyword>
<comment type="similarity">
    <text evidence="1 15">Belongs to the helicase family. RecG subfamily.</text>
</comment>
<feature type="region of interest" description="Disordered" evidence="16">
    <location>
        <begin position="93"/>
        <end position="119"/>
    </location>
</feature>
<dbReference type="SUPFAM" id="SSF50249">
    <property type="entry name" value="Nucleic acid-binding proteins"/>
    <property type="match status" value="1"/>
</dbReference>
<keyword evidence="4 15" id="KW-0227">DNA damage</keyword>
<evidence type="ECO:0000256" key="5">
    <source>
        <dbReference type="ARBA" id="ARBA00022801"/>
    </source>
</evidence>
<evidence type="ECO:0000256" key="6">
    <source>
        <dbReference type="ARBA" id="ARBA00022806"/>
    </source>
</evidence>
<evidence type="ECO:0000256" key="14">
    <source>
        <dbReference type="ARBA" id="ARBA00048988"/>
    </source>
</evidence>
<keyword evidence="10 15" id="KW-0234">DNA repair</keyword>
<dbReference type="SMART" id="SM00490">
    <property type="entry name" value="HELICc"/>
    <property type="match status" value="1"/>
</dbReference>
<dbReference type="InterPro" id="IPR045562">
    <property type="entry name" value="RecG_dom3_C"/>
</dbReference>
<protein>
    <recommendedName>
        <fullName evidence="2 15">ATP-dependent DNA helicase RecG</fullName>
        <ecNumber evidence="13 15">5.6.2.4</ecNumber>
    </recommendedName>
</protein>
<dbReference type="InterPro" id="IPR033454">
    <property type="entry name" value="RecG_wedge"/>
</dbReference>
<dbReference type="GO" id="GO:0003677">
    <property type="term" value="F:DNA binding"/>
    <property type="evidence" value="ECO:0007669"/>
    <property type="project" value="UniProtKB-KW"/>
</dbReference>
<dbReference type="GO" id="GO:0006281">
    <property type="term" value="P:DNA repair"/>
    <property type="evidence" value="ECO:0007669"/>
    <property type="project" value="UniProtKB-UniRule"/>
</dbReference>
<dbReference type="SUPFAM" id="SSF52540">
    <property type="entry name" value="P-loop containing nucleoside triphosphate hydrolases"/>
    <property type="match status" value="2"/>
</dbReference>
<dbReference type="EC" id="5.6.2.4" evidence="13 15"/>
<evidence type="ECO:0000256" key="15">
    <source>
        <dbReference type="RuleBase" id="RU363016"/>
    </source>
</evidence>
<dbReference type="PANTHER" id="PTHR47964:SF1">
    <property type="entry name" value="ATP-DEPENDENT DNA HELICASE HOMOLOG RECG, CHLOROPLASTIC"/>
    <property type="match status" value="1"/>
</dbReference>
<dbReference type="GO" id="GO:0016787">
    <property type="term" value="F:hydrolase activity"/>
    <property type="evidence" value="ECO:0007669"/>
    <property type="project" value="UniProtKB-KW"/>
</dbReference>
<reference evidence="17" key="1">
    <citation type="journal article" date="2020" name="mSystems">
        <title>Genome- and Community-Level Interaction Insights into Carbon Utilization and Element Cycling Functions of Hydrothermarchaeota in Hydrothermal Sediment.</title>
        <authorList>
            <person name="Zhou Z."/>
            <person name="Liu Y."/>
            <person name="Xu W."/>
            <person name="Pan J."/>
            <person name="Luo Z.H."/>
            <person name="Li M."/>
        </authorList>
    </citation>
    <scope>NUCLEOTIDE SEQUENCE [LARGE SCALE GENOMIC DNA]</scope>
    <source>
        <strain evidence="17">SpSt-222</strain>
    </source>
</reference>
<sequence length="810" mass="89841">MTSSEAGHHPITFLRRVFDLERRKGYQDTAAVGGIERLFERNLGVWLTQHPELRSRLQQLAGLVRGYSTKSPMERAELLARIMPLLDGTERISERPRSVRASKAAEERTSSAKAQLVKSVDPDEPVTALPGVGAQRARQLETLGISTVRDLLYLVPRRYADYTQVVPIGRLGRLVRVGEEVTCTVIGEVAQVEVRETTNGRRYVAVELRDDTGKIPVIWFNPFVAKQLAVGQRIAVSGKLEGSGPYVRFRNPEWEPAEADLLNTGRIVPIYPLTHGLYQRQLRQLTRTALELALPRLNDPLPTALRQRYELPSLTWALAQLHYPESLAAAERARRRLAFDEFLVLQLGLVQRRLSWHAQPGTPIPIDRELLERFLASLPFQLTSAQRRALEEILADLAQPHPMSRLLQGDVGSGKTVVAAAAALLVHRAGFQSAILAPTEILAEQHFRTLTRLYSGLSGADRPLVALLTGSTPERDRGPILAGLASGAIGIVVGTHALLEERVQFRHLTLAVIDEQHRFGVLQRHTLRSKGENPHVLVMTATPIPRSLALVLHGDLDLSIIDELPPGRQPVKTYVVPGRKRAEAYKFVRREIEKGHQAFVICPLVEESETIEARAATAEYERLQRDVFPDLRLGLLHGRMSSREKDEVMTRFRDGELDILVSTAVVEVGIDVPNATVILIEGAERFGLAQLHQFRGRVGRGTAPSYCLLVSDADTEAARQRLEAVATTTDGFRLAEIDLQLRGPGEFLGTRQSGLPNLRFATLADMPTLQAARRAAEELLQDDPTLAAPEHTALAELVRALWTRSVADVS</sequence>
<dbReference type="Gene3D" id="2.40.50.140">
    <property type="entry name" value="Nucleic acid-binding proteins"/>
    <property type="match status" value="1"/>
</dbReference>
<dbReference type="PROSITE" id="PS51194">
    <property type="entry name" value="HELICASE_CTER"/>
    <property type="match status" value="1"/>
</dbReference>
<dbReference type="GO" id="GO:0005524">
    <property type="term" value="F:ATP binding"/>
    <property type="evidence" value="ECO:0007669"/>
    <property type="project" value="UniProtKB-KW"/>
</dbReference>
<dbReference type="NCBIfam" id="TIGR00643">
    <property type="entry name" value="recG"/>
    <property type="match status" value="1"/>
</dbReference>
<evidence type="ECO:0000256" key="7">
    <source>
        <dbReference type="ARBA" id="ARBA00022840"/>
    </source>
</evidence>